<evidence type="ECO:0000313" key="2">
    <source>
        <dbReference type="Proteomes" id="UP000094463"/>
    </source>
</evidence>
<gene>
    <name evidence="1" type="ORF">BBEV_0300</name>
</gene>
<name>A0A1D7QRQ8_9BACI</name>
<evidence type="ECO:0000313" key="1">
    <source>
        <dbReference type="EMBL" id="AOM81694.1"/>
    </source>
</evidence>
<reference evidence="1 2" key="1">
    <citation type="submission" date="2015-08" db="EMBL/GenBank/DDBJ databases">
        <title>The complete genome sequence of Bacillus beveridgei MLTeJB.</title>
        <authorList>
            <person name="Hanson T.E."/>
            <person name="Mesa C."/>
            <person name="Basesman S.M."/>
            <person name="Oremland R.S."/>
        </authorList>
    </citation>
    <scope>NUCLEOTIDE SEQUENCE [LARGE SCALE GENOMIC DNA]</scope>
    <source>
        <strain evidence="1 2">MLTeJB</strain>
    </source>
</reference>
<protein>
    <submittedName>
        <fullName evidence="1">Uncharacterized protein</fullName>
    </submittedName>
</protein>
<dbReference type="RefSeq" id="WP_069363843.1">
    <property type="nucleotide sequence ID" value="NZ_CP012502.1"/>
</dbReference>
<proteinExistence type="predicted"/>
<dbReference type="AlphaFoldDB" id="A0A1D7QRQ8"/>
<dbReference type="Proteomes" id="UP000094463">
    <property type="component" value="Chromosome"/>
</dbReference>
<accession>A0A1D7QRQ8</accession>
<sequence length="638" mass="72965">MYYAGMWPISPSIQHGFHINGNEILIQSAVKDCEVLFYAFAYDEQAGWLYAKDQSLVMHAEVEVDAGTAVFTVETKDDQGNVSSSEYAGEGKQVVQLSETDRYYRIRLSLKQVTVCKVNHLAINGRFILSTEDVHHLDTGNGFTLHNAQKCKNCVLDDKGFRIESKPDERGARMMEFQTGIDPSEVLGKLLKIRMETDSCEVSVHVFGYHDDQLVEKKKFIESAVVDFEQDVDRLRVLLAVQGSGRVIINEWMIGDYALWSPVTMFPYSIAENSLVESNHPLFALSQYAVDQIYPHFIPVKSVKFDPVNDRIRLCSKLHTCDDANVSLYVSWVNIQGIREIYHYPVNRQLCVQIPEWVKLIEAGYRVESHGWINFQTLELTPLNEIEEPYPLAVASLKEKEQVLLPDNGFAASDLTVCHLTTEEQSKSENRLCRIDHANAYYGIHDQKPDVIVVDEHLFSQQGMYGQFTERLSYLMHAFPTVWWVMDVSSATAYAMNWFKDQFMMVDLLVSTRKLASSHVIAFGDKLSRIDGHSPAKTQICQALGFYLDEKKEPVNRLYTEVTSLEELTLLLSYVKNENPDTLWRIVVDFPVDVEELYNRQYPSGTTVIWKDNLDLYPDMAGFTYQRLIDLPVKGRSS</sequence>
<organism evidence="1 2">
    <name type="scientific">Salisediminibacterium beveridgei</name>
    <dbReference type="NCBI Taxonomy" id="632773"/>
    <lineage>
        <taxon>Bacteria</taxon>
        <taxon>Bacillati</taxon>
        <taxon>Bacillota</taxon>
        <taxon>Bacilli</taxon>
        <taxon>Bacillales</taxon>
        <taxon>Bacillaceae</taxon>
        <taxon>Salisediminibacterium</taxon>
    </lineage>
</organism>
<dbReference type="STRING" id="632773.BBEV_0300"/>
<dbReference type="EMBL" id="CP012502">
    <property type="protein sequence ID" value="AOM81694.1"/>
    <property type="molecule type" value="Genomic_DNA"/>
</dbReference>
<keyword evidence="2" id="KW-1185">Reference proteome</keyword>
<dbReference type="KEGG" id="bbev:BBEV_0300"/>